<reference evidence="4" key="1">
    <citation type="journal article" date="2019" name="Int. J. Syst. Evol. Microbiol.">
        <title>The Global Catalogue of Microorganisms (GCM) 10K type strain sequencing project: providing services to taxonomists for standard genome sequencing and annotation.</title>
        <authorList>
            <consortium name="The Broad Institute Genomics Platform"/>
            <consortium name="The Broad Institute Genome Sequencing Center for Infectious Disease"/>
            <person name="Wu L."/>
            <person name="Ma J."/>
        </authorList>
    </citation>
    <scope>NUCLEOTIDE SEQUENCE [LARGE SCALE GENOMIC DNA]</scope>
    <source>
        <strain evidence="4">KCTC 33676</strain>
    </source>
</reference>
<proteinExistence type="predicted"/>
<name>A0ABW5RC63_9BACL</name>
<evidence type="ECO:0000313" key="4">
    <source>
        <dbReference type="Proteomes" id="UP001597497"/>
    </source>
</evidence>
<sequence>MHKQQAYEMCKHHLNQMVMVQTKDGHMIQGMIAHVDHEHVYLMTNPYADHNQSPALQAAAMQPQADQRPFMTDEQGTPQSGTGDRQPYGGGYGGGYGYPYGGYGGYDGGFGPYGGGYGYGGYPYGYGYYNPYAYVLPLAALTALAVTPFFFI</sequence>
<keyword evidence="4" id="KW-1185">Reference proteome</keyword>
<dbReference type="Proteomes" id="UP001597497">
    <property type="component" value="Unassembled WGS sequence"/>
</dbReference>
<keyword evidence="2" id="KW-0812">Transmembrane</keyword>
<organism evidence="3 4">
    <name type="scientific">Marinicrinis sediminis</name>
    <dbReference type="NCBI Taxonomy" id="1652465"/>
    <lineage>
        <taxon>Bacteria</taxon>
        <taxon>Bacillati</taxon>
        <taxon>Bacillota</taxon>
        <taxon>Bacilli</taxon>
        <taxon>Bacillales</taxon>
        <taxon>Paenibacillaceae</taxon>
    </lineage>
</organism>
<gene>
    <name evidence="3" type="ORF">ACFSUC_12620</name>
</gene>
<keyword evidence="2" id="KW-1133">Transmembrane helix</keyword>
<evidence type="ECO:0000256" key="2">
    <source>
        <dbReference type="SAM" id="Phobius"/>
    </source>
</evidence>
<dbReference type="RefSeq" id="WP_379929972.1">
    <property type="nucleotide sequence ID" value="NZ_JBHUMM010000037.1"/>
</dbReference>
<feature type="region of interest" description="Disordered" evidence="1">
    <location>
        <begin position="61"/>
        <end position="88"/>
    </location>
</feature>
<dbReference type="EMBL" id="JBHUMM010000037">
    <property type="protein sequence ID" value="MFD2672409.1"/>
    <property type="molecule type" value="Genomic_DNA"/>
</dbReference>
<protein>
    <submittedName>
        <fullName evidence="3">Uncharacterized protein</fullName>
    </submittedName>
</protein>
<keyword evidence="2" id="KW-0472">Membrane</keyword>
<feature type="compositionally biased region" description="Polar residues" evidence="1">
    <location>
        <begin position="74"/>
        <end position="83"/>
    </location>
</feature>
<evidence type="ECO:0000256" key="1">
    <source>
        <dbReference type="SAM" id="MobiDB-lite"/>
    </source>
</evidence>
<evidence type="ECO:0000313" key="3">
    <source>
        <dbReference type="EMBL" id="MFD2672409.1"/>
    </source>
</evidence>
<feature type="transmembrane region" description="Helical" evidence="2">
    <location>
        <begin position="132"/>
        <end position="151"/>
    </location>
</feature>
<accession>A0ABW5RC63</accession>
<comment type="caution">
    <text evidence="3">The sequence shown here is derived from an EMBL/GenBank/DDBJ whole genome shotgun (WGS) entry which is preliminary data.</text>
</comment>